<dbReference type="OrthoDB" id="9794429at2"/>
<dbReference type="Gene3D" id="3.40.980.10">
    <property type="entry name" value="MoaB/Mog-like domain"/>
    <property type="match status" value="1"/>
</dbReference>
<gene>
    <name evidence="4" type="ORF">BF93_13740</name>
</gene>
<dbReference type="PANTHER" id="PTHR43764">
    <property type="entry name" value="MOLYBDENUM COFACTOR BIOSYNTHESIS"/>
    <property type="match status" value="1"/>
</dbReference>
<dbReference type="InterPro" id="IPR036425">
    <property type="entry name" value="MoaB/Mog-like_dom_sf"/>
</dbReference>
<proteinExistence type="predicted"/>
<dbReference type="AlphaFoldDB" id="Z9JU37"/>
<evidence type="ECO:0000256" key="2">
    <source>
        <dbReference type="ARBA" id="ARBA00023150"/>
    </source>
</evidence>
<dbReference type="CDD" id="cd00886">
    <property type="entry name" value="MogA_MoaB"/>
    <property type="match status" value="1"/>
</dbReference>
<dbReference type="SUPFAM" id="SSF53218">
    <property type="entry name" value="Molybdenum cofactor biosynthesis proteins"/>
    <property type="match status" value="1"/>
</dbReference>
<evidence type="ECO:0000313" key="4">
    <source>
        <dbReference type="EMBL" id="EWS81890.1"/>
    </source>
</evidence>
<evidence type="ECO:0000313" key="5">
    <source>
        <dbReference type="Proteomes" id="UP000023067"/>
    </source>
</evidence>
<keyword evidence="2" id="KW-0501">Molybdenum cofactor biosynthesis</keyword>
<dbReference type="NCBIfam" id="TIGR00177">
    <property type="entry name" value="molyb_syn"/>
    <property type="match status" value="1"/>
</dbReference>
<dbReference type="STRING" id="396014.BF93_13740"/>
<comment type="caution">
    <text evidence="4">The sequence shown here is derived from an EMBL/GenBank/DDBJ whole genome shotgun (WGS) entry which is preliminary data.</text>
</comment>
<dbReference type="SMART" id="SM00852">
    <property type="entry name" value="MoCF_biosynth"/>
    <property type="match status" value="1"/>
</dbReference>
<comment type="pathway">
    <text evidence="1">Cofactor biosynthesis; molybdopterin biosynthesis.</text>
</comment>
<feature type="domain" description="MoaB/Mog" evidence="3">
    <location>
        <begin position="6"/>
        <end position="148"/>
    </location>
</feature>
<sequence length="158" mass="15999">MLGSARVVIASTRAADGTYEDRTGPLLHAWLAGRGLDIGPVVVVPDGPEVGRAVGAAIADGVDVLITSGGTGISPSDVTPEQTAPHLDRELPGILEEVRRRGLANSPAALLSRGLAGMAGRTVVVNLPGSRGGVKDGIAVLDPILDHLLDQRDGGGHA</sequence>
<dbReference type="InterPro" id="IPR001453">
    <property type="entry name" value="MoaB/Mog_dom"/>
</dbReference>
<protein>
    <submittedName>
        <fullName evidence="4">Molybdenum cofactor synthesis protein</fullName>
    </submittedName>
</protein>
<dbReference type="PANTHER" id="PTHR43764:SF1">
    <property type="entry name" value="MOLYBDOPTERIN MOLYBDOTRANSFERASE"/>
    <property type="match status" value="1"/>
</dbReference>
<dbReference type="InterPro" id="IPR051920">
    <property type="entry name" value="MPT_Adenylyltrnsfr/MoaC-Rel"/>
</dbReference>
<dbReference type="eggNOG" id="COG0521">
    <property type="taxonomic scope" value="Bacteria"/>
</dbReference>
<dbReference type="EMBL" id="JDYK01000004">
    <property type="protein sequence ID" value="EWS81890.1"/>
    <property type="molecule type" value="Genomic_DNA"/>
</dbReference>
<dbReference type="PATRIC" id="fig|396014.3.peg.1099"/>
<dbReference type="Pfam" id="PF00994">
    <property type="entry name" value="MoCF_biosynth"/>
    <property type="match status" value="1"/>
</dbReference>
<name>Z9JU37_9MICO</name>
<reference evidence="4 5" key="1">
    <citation type="submission" date="2014-02" db="EMBL/GenBank/DDBJ databases">
        <title>Genome sequence of Brachybacterium phenoliresistens strain W13A50.</title>
        <authorList>
            <person name="Wang X."/>
        </authorList>
    </citation>
    <scope>NUCLEOTIDE SEQUENCE [LARGE SCALE GENOMIC DNA]</scope>
    <source>
        <strain evidence="4 5">W13A50</strain>
    </source>
</reference>
<dbReference type="Proteomes" id="UP000023067">
    <property type="component" value="Unassembled WGS sequence"/>
</dbReference>
<evidence type="ECO:0000259" key="3">
    <source>
        <dbReference type="SMART" id="SM00852"/>
    </source>
</evidence>
<dbReference type="HOGENOM" id="CLU_077358_4_1_11"/>
<evidence type="ECO:0000256" key="1">
    <source>
        <dbReference type="ARBA" id="ARBA00005046"/>
    </source>
</evidence>
<keyword evidence="5" id="KW-1185">Reference proteome</keyword>
<organism evidence="4 5">
    <name type="scientific">Brachybacterium phenoliresistens</name>
    <dbReference type="NCBI Taxonomy" id="396014"/>
    <lineage>
        <taxon>Bacteria</taxon>
        <taxon>Bacillati</taxon>
        <taxon>Actinomycetota</taxon>
        <taxon>Actinomycetes</taxon>
        <taxon>Micrococcales</taxon>
        <taxon>Dermabacteraceae</taxon>
        <taxon>Brachybacterium</taxon>
    </lineage>
</organism>
<accession>Z9JU37</accession>
<dbReference type="GO" id="GO:0006777">
    <property type="term" value="P:Mo-molybdopterin cofactor biosynthetic process"/>
    <property type="evidence" value="ECO:0007669"/>
    <property type="project" value="UniProtKB-KW"/>
</dbReference>